<dbReference type="PROSITE" id="PS50863">
    <property type="entry name" value="B3"/>
    <property type="match status" value="2"/>
</dbReference>
<dbReference type="CDD" id="cd10017">
    <property type="entry name" value="B3_DNA"/>
    <property type="match status" value="2"/>
</dbReference>
<dbReference type="SUPFAM" id="SSF101936">
    <property type="entry name" value="DNA-binding pseudobarrel domain"/>
    <property type="match status" value="2"/>
</dbReference>
<gene>
    <name evidence="7" type="ORF">MIMGU_mgv1a014508mg</name>
</gene>
<dbReference type="SMART" id="SM01019">
    <property type="entry name" value="B3"/>
    <property type="match status" value="2"/>
</dbReference>
<dbReference type="Gene3D" id="2.40.330.10">
    <property type="entry name" value="DNA-binding pseudobarrel domain"/>
    <property type="match status" value="2"/>
</dbReference>
<evidence type="ECO:0000256" key="4">
    <source>
        <dbReference type="ARBA" id="ARBA00023163"/>
    </source>
</evidence>
<dbReference type="AlphaFoldDB" id="A0A022RFQ0"/>
<organism evidence="7 8">
    <name type="scientific">Erythranthe guttata</name>
    <name type="common">Yellow monkey flower</name>
    <name type="synonym">Mimulus guttatus</name>
    <dbReference type="NCBI Taxonomy" id="4155"/>
    <lineage>
        <taxon>Eukaryota</taxon>
        <taxon>Viridiplantae</taxon>
        <taxon>Streptophyta</taxon>
        <taxon>Embryophyta</taxon>
        <taxon>Tracheophyta</taxon>
        <taxon>Spermatophyta</taxon>
        <taxon>Magnoliopsida</taxon>
        <taxon>eudicotyledons</taxon>
        <taxon>Gunneridae</taxon>
        <taxon>Pentapetalae</taxon>
        <taxon>asterids</taxon>
        <taxon>lamiids</taxon>
        <taxon>Lamiales</taxon>
        <taxon>Phrymaceae</taxon>
        <taxon>Erythranthe</taxon>
    </lineage>
</organism>
<protein>
    <recommendedName>
        <fullName evidence="6">TF-B3 domain-containing protein</fullName>
    </recommendedName>
</protein>
<feature type="domain" description="TF-B3" evidence="6">
    <location>
        <begin position="111"/>
        <end position="187"/>
    </location>
</feature>
<evidence type="ECO:0000256" key="5">
    <source>
        <dbReference type="ARBA" id="ARBA00023242"/>
    </source>
</evidence>
<dbReference type="InterPro" id="IPR050655">
    <property type="entry name" value="Plant_B3_domain"/>
</dbReference>
<proteinExistence type="predicted"/>
<dbReference type="GO" id="GO:0003677">
    <property type="term" value="F:DNA binding"/>
    <property type="evidence" value="ECO:0007669"/>
    <property type="project" value="UniProtKB-KW"/>
</dbReference>
<dbReference type="InterPro" id="IPR003340">
    <property type="entry name" value="B3_DNA-bd"/>
</dbReference>
<evidence type="ECO:0000256" key="1">
    <source>
        <dbReference type="ARBA" id="ARBA00004123"/>
    </source>
</evidence>
<keyword evidence="8" id="KW-1185">Reference proteome</keyword>
<keyword evidence="2" id="KW-0805">Transcription regulation</keyword>
<dbReference type="Proteomes" id="UP000030748">
    <property type="component" value="Unassembled WGS sequence"/>
</dbReference>
<evidence type="ECO:0000259" key="6">
    <source>
        <dbReference type="PROSITE" id="PS50863"/>
    </source>
</evidence>
<name>A0A022RFQ0_ERYGU</name>
<evidence type="ECO:0000256" key="2">
    <source>
        <dbReference type="ARBA" id="ARBA00023015"/>
    </source>
</evidence>
<dbReference type="PANTHER" id="PTHR31920:SF135">
    <property type="entry name" value="B3 DOMAIN-CONTAINING PROTEIN OS03G0621600-RELATED"/>
    <property type="match status" value="1"/>
</dbReference>
<keyword evidence="5" id="KW-0539">Nucleus</keyword>
<reference evidence="7 8" key="1">
    <citation type="journal article" date="2013" name="Proc. Natl. Acad. Sci. U.S.A.">
        <title>Fine-scale variation in meiotic recombination in Mimulus inferred from population shotgun sequencing.</title>
        <authorList>
            <person name="Hellsten U."/>
            <person name="Wright K.M."/>
            <person name="Jenkins J."/>
            <person name="Shu S."/>
            <person name="Yuan Y."/>
            <person name="Wessler S.R."/>
            <person name="Schmutz J."/>
            <person name="Willis J.H."/>
            <person name="Rokhsar D.S."/>
        </authorList>
    </citation>
    <scope>NUCLEOTIDE SEQUENCE [LARGE SCALE GENOMIC DNA]</scope>
    <source>
        <strain evidence="8">cv. DUN x IM62</strain>
    </source>
</reference>
<comment type="subcellular location">
    <subcellularLocation>
        <location evidence="1">Nucleus</location>
    </subcellularLocation>
</comment>
<dbReference type="Pfam" id="PF02362">
    <property type="entry name" value="B3"/>
    <property type="match status" value="2"/>
</dbReference>
<dbReference type="EMBL" id="KI630513">
    <property type="protein sequence ID" value="EYU37730.1"/>
    <property type="molecule type" value="Genomic_DNA"/>
</dbReference>
<dbReference type="PANTHER" id="PTHR31920">
    <property type="entry name" value="B3 DOMAIN-CONTAINING"/>
    <property type="match status" value="1"/>
</dbReference>
<keyword evidence="3" id="KW-0238">DNA-binding</keyword>
<dbReference type="STRING" id="4155.A0A022RFQ0"/>
<accession>A0A022RFQ0</accession>
<evidence type="ECO:0000313" key="7">
    <source>
        <dbReference type="EMBL" id="EYU37730.1"/>
    </source>
</evidence>
<sequence>MLGKNEIGSPDRRPCFFKIMLPPNFTRLRIPHDFNEQLSDINSNQATLASRTCGNWEVELVKDDKGDIYFIRGWPEFVKHHSLVPLDILVFKYNGDSSFDVVIFDKNGTQIPKKFATAHLPHSKQRITLRNSDGVSSSASIIIFSRKYLAITGGWKEFSDFNSIKKGDICTFELIDQTTMQVHIFRK</sequence>
<feature type="domain" description="TF-B3" evidence="6">
    <location>
        <begin position="13"/>
        <end position="107"/>
    </location>
</feature>
<dbReference type="GO" id="GO:0005634">
    <property type="term" value="C:nucleus"/>
    <property type="evidence" value="ECO:0007669"/>
    <property type="project" value="UniProtKB-SubCell"/>
</dbReference>
<dbReference type="InterPro" id="IPR015300">
    <property type="entry name" value="DNA-bd_pseudobarrel_sf"/>
</dbReference>
<evidence type="ECO:0000256" key="3">
    <source>
        <dbReference type="ARBA" id="ARBA00023125"/>
    </source>
</evidence>
<keyword evidence="4" id="KW-0804">Transcription</keyword>
<evidence type="ECO:0000313" key="8">
    <source>
        <dbReference type="Proteomes" id="UP000030748"/>
    </source>
</evidence>